<dbReference type="GO" id="GO:0009451">
    <property type="term" value="P:RNA modification"/>
    <property type="evidence" value="ECO:0007669"/>
    <property type="project" value="InterPro"/>
</dbReference>
<sequence length="708" mass="78460">MPPTHENLCRNIATLIQICASITSLKRARQIHALVLTTNHIPINAQSPYMYNNVLSMYGRCGSIRDARQVFDEIPKRSLVSYNALIAAYSRDHDHAHLTFRLIDQMEFECLRPNGLTFTSLAQAVSLLEDQLMGSLLHAQVIKYGSSEDTCVQTSLLGMYSNCGDFESAKRIFGLIGDKDAVAWNSIILGNFKNDKMKEGLSLFGAMVGSGVNPTQFSYSMLLNACSRMGNFVCGKVIHARVIISNTQVDLPLENALLDMYSKCSDTQTAFSVFTRIENPDLVSWNSMIAGYMENGNGEKAVDMFVALRRMSLLKPDEYTFAAIISATSALPASAYGKPLHALVIKTGYDSSVFVGTTLLNMYFKNGDAESPQKVFMLIAEKDIVLWTEMIIGHSRMGDGECAIKLFCKMCREGLKCDNFALSGALSACADLAILKQGEMIHSQAEKTGHGVEMSVCGSLVDMYAKNGDLRAAESIFSQVLHPDLKCWNALLGGYSHYGMAEEAFMVFEVILEHGLRPDEITFLSLLSACSHSGLVERGKILWNQMKEHSLIPGHKHYSCMVSLLSRAGLLDEAENLIAESPYSEIRIELWRTLLSTCVAKRNSRMVIQAAEQVLRLDPEDGTTHILLSNLYAATGRWDCVAKMRRKMKGSMLGKEPGLSWIEAKNNVHVFSSGDQSHPKIDDAQAELHRLRGNMRKLVTDEFGKEVI</sequence>
<dbReference type="Pfam" id="PF01535">
    <property type="entry name" value="PPR"/>
    <property type="match status" value="4"/>
</dbReference>
<dbReference type="InterPro" id="IPR011990">
    <property type="entry name" value="TPR-like_helical_dom_sf"/>
</dbReference>
<protein>
    <recommendedName>
        <fullName evidence="5">Pentacotripeptide-repeat region of PRORP domain-containing protein</fullName>
    </recommendedName>
</protein>
<dbReference type="FunFam" id="1.25.40.10:FF:000381">
    <property type="entry name" value="Pentatricopeptide repeat-containing protein"/>
    <property type="match status" value="1"/>
</dbReference>
<dbReference type="PANTHER" id="PTHR47926:SF356">
    <property type="entry name" value="(WILD MALAYSIAN BANANA) HYPOTHETICAL PROTEIN"/>
    <property type="match status" value="1"/>
</dbReference>
<dbReference type="NCBIfam" id="TIGR00756">
    <property type="entry name" value="PPR"/>
    <property type="match status" value="4"/>
</dbReference>
<dbReference type="SUPFAM" id="SSF48452">
    <property type="entry name" value="TPR-like"/>
    <property type="match status" value="1"/>
</dbReference>
<dbReference type="PaxDb" id="2711-XP_006466665.1"/>
<dbReference type="EMBL" id="KK784878">
    <property type="protein sequence ID" value="KDO79365.1"/>
    <property type="molecule type" value="Genomic_DNA"/>
</dbReference>
<dbReference type="Pfam" id="PF13041">
    <property type="entry name" value="PPR_2"/>
    <property type="match status" value="3"/>
</dbReference>
<dbReference type="Pfam" id="PF20431">
    <property type="entry name" value="E_motif"/>
    <property type="match status" value="1"/>
</dbReference>
<dbReference type="PROSITE" id="PS51375">
    <property type="entry name" value="PPR"/>
    <property type="match status" value="6"/>
</dbReference>
<feature type="repeat" description="PPR" evidence="2">
    <location>
        <begin position="519"/>
        <end position="553"/>
    </location>
</feature>
<evidence type="ECO:0000313" key="3">
    <source>
        <dbReference type="EMBL" id="KDO79365.1"/>
    </source>
</evidence>
<dbReference type="InterPro" id="IPR046960">
    <property type="entry name" value="PPR_At4g14850-like_plant"/>
</dbReference>
<gene>
    <name evidence="3" type="ORF">CISIN_1g038516mg</name>
</gene>
<dbReference type="STRING" id="2711.A0A067GL19"/>
<dbReference type="FunFam" id="1.25.40.10:FF:000694">
    <property type="entry name" value="Pentatricopeptide repeat-containing protein At3g50420"/>
    <property type="match status" value="1"/>
</dbReference>
<proteinExistence type="predicted"/>
<dbReference type="PANTHER" id="PTHR47926">
    <property type="entry name" value="PENTATRICOPEPTIDE REPEAT-CONTAINING PROTEIN"/>
    <property type="match status" value="1"/>
</dbReference>
<dbReference type="SMR" id="A0A067GL19"/>
<dbReference type="InterPro" id="IPR046848">
    <property type="entry name" value="E_motif"/>
</dbReference>
<name>A0A067GL19_CITSI</name>
<evidence type="ECO:0000256" key="1">
    <source>
        <dbReference type="ARBA" id="ARBA00022737"/>
    </source>
</evidence>
<organism evidence="3 4">
    <name type="scientific">Citrus sinensis</name>
    <name type="common">Sweet orange</name>
    <name type="synonym">Citrus aurantium var. sinensis</name>
    <dbReference type="NCBI Taxonomy" id="2711"/>
    <lineage>
        <taxon>Eukaryota</taxon>
        <taxon>Viridiplantae</taxon>
        <taxon>Streptophyta</taxon>
        <taxon>Embryophyta</taxon>
        <taxon>Tracheophyta</taxon>
        <taxon>Spermatophyta</taxon>
        <taxon>Magnoliopsida</taxon>
        <taxon>eudicotyledons</taxon>
        <taxon>Gunneridae</taxon>
        <taxon>Pentapetalae</taxon>
        <taxon>rosids</taxon>
        <taxon>malvids</taxon>
        <taxon>Sapindales</taxon>
        <taxon>Rutaceae</taxon>
        <taxon>Aurantioideae</taxon>
        <taxon>Citrus</taxon>
    </lineage>
</organism>
<feature type="repeat" description="PPR" evidence="2">
    <location>
        <begin position="383"/>
        <end position="417"/>
    </location>
</feature>
<dbReference type="GO" id="GO:0003723">
    <property type="term" value="F:RNA binding"/>
    <property type="evidence" value="ECO:0007669"/>
    <property type="project" value="InterPro"/>
</dbReference>
<dbReference type="FunFam" id="1.25.40.10:FF:000090">
    <property type="entry name" value="Pentatricopeptide repeat-containing protein, chloroplastic"/>
    <property type="match status" value="1"/>
</dbReference>
<dbReference type="InterPro" id="IPR002885">
    <property type="entry name" value="PPR_rpt"/>
</dbReference>
<keyword evidence="1" id="KW-0677">Repeat</keyword>
<dbReference type="Proteomes" id="UP000027120">
    <property type="component" value="Unassembled WGS sequence"/>
</dbReference>
<evidence type="ECO:0008006" key="5">
    <source>
        <dbReference type="Google" id="ProtNLM"/>
    </source>
</evidence>
<reference evidence="3 4" key="1">
    <citation type="submission" date="2014-04" db="EMBL/GenBank/DDBJ databases">
        <authorList>
            <consortium name="International Citrus Genome Consortium"/>
            <person name="Gmitter F."/>
            <person name="Chen C."/>
            <person name="Farmerie W."/>
            <person name="Harkins T."/>
            <person name="Desany B."/>
            <person name="Mohiuddin M."/>
            <person name="Kodira C."/>
            <person name="Borodovsky M."/>
            <person name="Lomsadze A."/>
            <person name="Burns P."/>
            <person name="Jenkins J."/>
            <person name="Prochnik S."/>
            <person name="Shu S."/>
            <person name="Chapman J."/>
            <person name="Pitluck S."/>
            <person name="Schmutz J."/>
            <person name="Rokhsar D."/>
        </authorList>
    </citation>
    <scope>NUCLEOTIDE SEQUENCE</scope>
</reference>
<feature type="repeat" description="PPR" evidence="2">
    <location>
        <begin position="484"/>
        <end position="518"/>
    </location>
</feature>
<evidence type="ECO:0000256" key="2">
    <source>
        <dbReference type="PROSITE-ProRule" id="PRU00708"/>
    </source>
</evidence>
<evidence type="ECO:0000313" key="4">
    <source>
        <dbReference type="Proteomes" id="UP000027120"/>
    </source>
</evidence>
<dbReference type="FunFam" id="1.25.40.10:FF:000343">
    <property type="entry name" value="Pentatricopeptide repeat-containing protein At3g58590"/>
    <property type="match status" value="1"/>
</dbReference>
<feature type="repeat" description="PPR" evidence="2">
    <location>
        <begin position="47"/>
        <end position="81"/>
    </location>
</feature>
<feature type="repeat" description="PPR" evidence="2">
    <location>
        <begin position="281"/>
        <end position="315"/>
    </location>
</feature>
<feature type="repeat" description="PPR" evidence="2">
    <location>
        <begin position="180"/>
        <end position="214"/>
    </location>
</feature>
<dbReference type="AlphaFoldDB" id="A0A067GL19"/>
<keyword evidence="4" id="KW-1185">Reference proteome</keyword>
<dbReference type="eggNOG" id="KOG4197">
    <property type="taxonomic scope" value="Eukaryota"/>
</dbReference>
<accession>A0A067GL19</accession>
<dbReference type="Gene3D" id="1.25.40.10">
    <property type="entry name" value="Tetratricopeptide repeat domain"/>
    <property type="match status" value="5"/>
</dbReference>